<dbReference type="Proteomes" id="UP001165121">
    <property type="component" value="Unassembled WGS sequence"/>
</dbReference>
<dbReference type="EMBL" id="BSXT01000335">
    <property type="protein sequence ID" value="GMF24660.1"/>
    <property type="molecule type" value="Genomic_DNA"/>
</dbReference>
<protein>
    <submittedName>
        <fullName evidence="9">Unnamed protein product</fullName>
    </submittedName>
</protein>
<dbReference type="InterPro" id="IPR027806">
    <property type="entry name" value="HARBI1_dom"/>
</dbReference>
<dbReference type="GO" id="GO:0005634">
    <property type="term" value="C:nucleus"/>
    <property type="evidence" value="ECO:0007669"/>
    <property type="project" value="UniProtKB-SubCell"/>
</dbReference>
<comment type="caution">
    <text evidence="9">The sequence shown here is derived from an EMBL/GenBank/DDBJ whole genome shotgun (WGS) entry which is preliminary data.</text>
</comment>
<feature type="domain" description="DDE Tnp4" evidence="8">
    <location>
        <begin position="232"/>
        <end position="361"/>
    </location>
</feature>
<dbReference type="AlphaFoldDB" id="A0A9W6U3U7"/>
<gene>
    <name evidence="9" type="ORF">Pfra01_000419700</name>
</gene>
<proteinExistence type="inferred from homology"/>
<evidence type="ECO:0000256" key="1">
    <source>
        <dbReference type="ARBA" id="ARBA00001968"/>
    </source>
</evidence>
<evidence type="ECO:0000256" key="4">
    <source>
        <dbReference type="ARBA" id="ARBA00022722"/>
    </source>
</evidence>
<dbReference type="OrthoDB" id="128916at2759"/>
<dbReference type="InterPro" id="IPR045249">
    <property type="entry name" value="HARBI1-like"/>
</dbReference>
<dbReference type="GO" id="GO:0046872">
    <property type="term" value="F:metal ion binding"/>
    <property type="evidence" value="ECO:0007669"/>
    <property type="project" value="UniProtKB-KW"/>
</dbReference>
<evidence type="ECO:0000256" key="7">
    <source>
        <dbReference type="ARBA" id="ARBA00023242"/>
    </source>
</evidence>
<keyword evidence="4" id="KW-0540">Nuclease</keyword>
<keyword evidence="7" id="KW-0539">Nucleus</keyword>
<evidence type="ECO:0000256" key="5">
    <source>
        <dbReference type="ARBA" id="ARBA00022723"/>
    </source>
</evidence>
<comment type="subcellular location">
    <subcellularLocation>
        <location evidence="2">Nucleus</location>
    </subcellularLocation>
</comment>
<organism evidence="9 10">
    <name type="scientific">Phytophthora fragariaefolia</name>
    <dbReference type="NCBI Taxonomy" id="1490495"/>
    <lineage>
        <taxon>Eukaryota</taxon>
        <taxon>Sar</taxon>
        <taxon>Stramenopiles</taxon>
        <taxon>Oomycota</taxon>
        <taxon>Peronosporomycetes</taxon>
        <taxon>Peronosporales</taxon>
        <taxon>Peronosporaceae</taxon>
        <taxon>Phytophthora</taxon>
    </lineage>
</organism>
<reference evidence="9" key="1">
    <citation type="submission" date="2023-04" db="EMBL/GenBank/DDBJ databases">
        <title>Phytophthora fragariaefolia NBRC 109709.</title>
        <authorList>
            <person name="Ichikawa N."/>
            <person name="Sato H."/>
            <person name="Tonouchi N."/>
        </authorList>
    </citation>
    <scope>NUCLEOTIDE SEQUENCE</scope>
    <source>
        <strain evidence="9">NBRC 109709</strain>
    </source>
</reference>
<sequence>MSKMRLKAKEWELQFGENVLVPFLHNHRASLIAAGELCDRIPCMEGSYMVGYGGPVKRPGFIHPWRNVDHPGRECTCKDWQDYEFPYVHAISAAVADGQRLETLYDQDRLSIRHFRNTYSLKFVPLALDGDFLKGETVKVPAVKLSLGGSLRNKLEHEGSVLNEMADASEDEADVMTSMRMLYVMFTKLTQLTANGTPKSWPASHVCQRLPSEVCPEFALWFPHFNQALCAIDGVHFQHQAAETDASRFRSRKGTTTTNVLISSDWNLQVAFVYAGVEGSAHDSSVLSYSGFMTSIPANYYVLADAGYASTAQVLTPFRGVRYHLQEWGPTCKRPQNAKELFNVMHTKARNVVERLIGVLKR</sequence>
<dbReference type="PANTHER" id="PTHR22930">
    <property type="match status" value="1"/>
</dbReference>
<keyword evidence="5" id="KW-0479">Metal-binding</keyword>
<dbReference type="PANTHER" id="PTHR22930:SF251">
    <property type="entry name" value="DDE TNP4 DOMAIN-CONTAINING PROTEIN"/>
    <property type="match status" value="1"/>
</dbReference>
<evidence type="ECO:0000313" key="10">
    <source>
        <dbReference type="Proteomes" id="UP001165121"/>
    </source>
</evidence>
<comment type="cofactor">
    <cofactor evidence="1">
        <name>a divalent metal cation</name>
        <dbReference type="ChEBI" id="CHEBI:60240"/>
    </cofactor>
</comment>
<name>A0A9W6U3U7_9STRA</name>
<keyword evidence="6" id="KW-0378">Hydrolase</keyword>
<accession>A0A9W6U3U7</accession>
<evidence type="ECO:0000313" key="9">
    <source>
        <dbReference type="EMBL" id="GMF24660.1"/>
    </source>
</evidence>
<comment type="similarity">
    <text evidence="3">Belongs to the HARBI1 family.</text>
</comment>
<dbReference type="GO" id="GO:0004518">
    <property type="term" value="F:nuclease activity"/>
    <property type="evidence" value="ECO:0007669"/>
    <property type="project" value="UniProtKB-KW"/>
</dbReference>
<evidence type="ECO:0000256" key="2">
    <source>
        <dbReference type="ARBA" id="ARBA00004123"/>
    </source>
</evidence>
<dbReference type="Pfam" id="PF13359">
    <property type="entry name" value="DDE_Tnp_4"/>
    <property type="match status" value="1"/>
</dbReference>
<evidence type="ECO:0000259" key="8">
    <source>
        <dbReference type="Pfam" id="PF13359"/>
    </source>
</evidence>
<evidence type="ECO:0000256" key="6">
    <source>
        <dbReference type="ARBA" id="ARBA00022801"/>
    </source>
</evidence>
<dbReference type="GO" id="GO:0016787">
    <property type="term" value="F:hydrolase activity"/>
    <property type="evidence" value="ECO:0007669"/>
    <property type="project" value="UniProtKB-KW"/>
</dbReference>
<evidence type="ECO:0000256" key="3">
    <source>
        <dbReference type="ARBA" id="ARBA00006958"/>
    </source>
</evidence>
<keyword evidence="10" id="KW-1185">Reference proteome</keyword>